<organism evidence="1 2">
    <name type="scientific">Xanthomonas floridensis</name>
    <dbReference type="NCBI Taxonomy" id="1843580"/>
    <lineage>
        <taxon>Bacteria</taxon>
        <taxon>Pseudomonadati</taxon>
        <taxon>Pseudomonadota</taxon>
        <taxon>Gammaproteobacteria</taxon>
        <taxon>Lysobacterales</taxon>
        <taxon>Lysobacteraceae</taxon>
        <taxon>Xanthomonas</taxon>
    </lineage>
</organism>
<gene>
    <name evidence="1" type="ORF">A7D17_14975</name>
</gene>
<comment type="caution">
    <text evidence="1">The sequence shown here is derived from an EMBL/GenBank/DDBJ whole genome shotgun (WGS) entry which is preliminary data.</text>
</comment>
<dbReference type="EMBL" id="LXNG01000011">
    <property type="protein sequence ID" value="OAG68165.1"/>
    <property type="molecule type" value="Genomic_DNA"/>
</dbReference>
<evidence type="ECO:0000313" key="2">
    <source>
        <dbReference type="Proteomes" id="UP000077659"/>
    </source>
</evidence>
<evidence type="ECO:0000313" key="1">
    <source>
        <dbReference type="EMBL" id="OAG68165.1"/>
    </source>
</evidence>
<protein>
    <submittedName>
        <fullName evidence="1">Uncharacterized protein</fullName>
    </submittedName>
</protein>
<proteinExistence type="predicted"/>
<dbReference type="AlphaFoldDB" id="A0A1A9MD02"/>
<accession>A0A1A9MD02</accession>
<name>A0A1A9MD02_9XANT</name>
<dbReference type="Proteomes" id="UP000077659">
    <property type="component" value="Unassembled WGS sequence"/>
</dbReference>
<sequence>MRLPATTTILVKMYFDNPILILMSRNETSTFSFIYYDIFSKLGHTHGKSKAINRFAFVDMNQRLFN</sequence>
<reference evidence="1 2" key="1">
    <citation type="submission" date="2016-05" db="EMBL/GenBank/DDBJ databases">
        <title>Pathogenic, phenotypic and molecular characterisation of Xanthomonas nasturtii sp. nov. and Xanthomonas floridensis sp. nov., new species of Xanthomonas associated with watercress production in Florida.</title>
        <authorList>
            <person name="Vicente J.G."/>
            <person name="Rothwell S."/>
            <person name="Holub E.B."/>
            <person name="Studholme D.J."/>
        </authorList>
    </citation>
    <scope>NUCLEOTIDE SEQUENCE [LARGE SCALE GENOMIC DNA]</scope>
    <source>
        <strain evidence="1 2">WHRI 8848</strain>
    </source>
</reference>